<name>A0A919JFI7_9ACTN</name>
<comment type="caution">
    <text evidence="1">The sequence shown here is derived from an EMBL/GenBank/DDBJ whole genome shotgun (WGS) entry which is preliminary data.</text>
</comment>
<dbReference type="EMBL" id="BOMQ01000038">
    <property type="protein sequence ID" value="GIE49768.1"/>
    <property type="molecule type" value="Genomic_DNA"/>
</dbReference>
<evidence type="ECO:0000313" key="1">
    <source>
        <dbReference type="EMBL" id="GIE49768.1"/>
    </source>
</evidence>
<gene>
    <name evidence="1" type="ORF">Ani05nite_33020</name>
</gene>
<protein>
    <submittedName>
        <fullName evidence="1">Uncharacterized protein</fullName>
    </submittedName>
</protein>
<organism evidence="1 2">
    <name type="scientific">Actinoplanes nipponensis</name>
    <dbReference type="NCBI Taxonomy" id="135950"/>
    <lineage>
        <taxon>Bacteria</taxon>
        <taxon>Bacillati</taxon>
        <taxon>Actinomycetota</taxon>
        <taxon>Actinomycetes</taxon>
        <taxon>Micromonosporales</taxon>
        <taxon>Micromonosporaceae</taxon>
        <taxon>Actinoplanes</taxon>
    </lineage>
</organism>
<dbReference type="Proteomes" id="UP000647172">
    <property type="component" value="Unassembled WGS sequence"/>
</dbReference>
<proteinExistence type="predicted"/>
<sequence length="62" mass="6664">MLCVNNPRSPAVDYDCGRRLWSTDSGVGLCSANRAEPAVEYRPRGARVSAVGWAVDLPTLVS</sequence>
<evidence type="ECO:0000313" key="2">
    <source>
        <dbReference type="Proteomes" id="UP000647172"/>
    </source>
</evidence>
<dbReference type="AlphaFoldDB" id="A0A919JFI7"/>
<keyword evidence="2" id="KW-1185">Reference proteome</keyword>
<accession>A0A919JFI7</accession>
<reference evidence="1" key="1">
    <citation type="submission" date="2021-01" db="EMBL/GenBank/DDBJ databases">
        <title>Whole genome shotgun sequence of Actinoplanes nipponensis NBRC 14063.</title>
        <authorList>
            <person name="Komaki H."/>
            <person name="Tamura T."/>
        </authorList>
    </citation>
    <scope>NUCLEOTIDE SEQUENCE</scope>
    <source>
        <strain evidence="1">NBRC 14063</strain>
    </source>
</reference>